<gene>
    <name evidence="2" type="ORF">PMAYCL1PPCAC_10961</name>
    <name evidence="3" type="ORF">PMAYCL1PPCAC_10962</name>
</gene>
<feature type="non-terminal residue" evidence="3">
    <location>
        <position position="1"/>
    </location>
</feature>
<keyword evidence="4" id="KW-1185">Reference proteome</keyword>
<evidence type="ECO:0000256" key="1">
    <source>
        <dbReference type="SAM" id="Phobius"/>
    </source>
</evidence>
<name>A0AAN4ZM46_9BILA</name>
<organism evidence="3 4">
    <name type="scientific">Pristionchus mayeri</name>
    <dbReference type="NCBI Taxonomy" id="1317129"/>
    <lineage>
        <taxon>Eukaryota</taxon>
        <taxon>Metazoa</taxon>
        <taxon>Ecdysozoa</taxon>
        <taxon>Nematoda</taxon>
        <taxon>Chromadorea</taxon>
        <taxon>Rhabditida</taxon>
        <taxon>Rhabditina</taxon>
        <taxon>Diplogasteromorpha</taxon>
        <taxon>Diplogasteroidea</taxon>
        <taxon>Neodiplogasteridae</taxon>
        <taxon>Pristionchus</taxon>
    </lineage>
</organism>
<sequence>KDTIWIHGIALPSVIVLLSGLYGVDQEKPNFIVPLIVVSIIFIGLVIIATFTTIVYLNMENDNSRFSIRHILVSVFFPFFFGFTLVCVGGYLMKHTLTARSKIIQEKAKGMEAKCAAVNAS</sequence>
<accession>A0AAN4ZM46</accession>
<comment type="caution">
    <text evidence="3">The sequence shown here is derived from an EMBL/GenBank/DDBJ whole genome shotgun (WGS) entry which is preliminary data.</text>
</comment>
<keyword evidence="1" id="KW-1133">Transmembrane helix</keyword>
<feature type="transmembrane region" description="Helical" evidence="1">
    <location>
        <begin position="6"/>
        <end position="24"/>
    </location>
</feature>
<reference evidence="3" key="2">
    <citation type="submission" date="2023-06" db="EMBL/GenBank/DDBJ databases">
        <title>Genome assembly of Pristionchus species.</title>
        <authorList>
            <person name="Yoshida K."/>
            <person name="Sommer R.J."/>
        </authorList>
    </citation>
    <scope>NUCLEOTIDE SEQUENCE</scope>
    <source>
        <strain evidence="3 4">RS5460</strain>
    </source>
</reference>
<proteinExistence type="predicted"/>
<feature type="transmembrane region" description="Helical" evidence="1">
    <location>
        <begin position="31"/>
        <end position="59"/>
    </location>
</feature>
<dbReference type="EMBL" id="BTRK01000003">
    <property type="protein sequence ID" value="GMR40767.1"/>
    <property type="molecule type" value="Genomic_DNA"/>
</dbReference>
<keyword evidence="1" id="KW-0472">Membrane</keyword>
<feature type="transmembrane region" description="Helical" evidence="1">
    <location>
        <begin position="71"/>
        <end position="93"/>
    </location>
</feature>
<evidence type="ECO:0000313" key="2">
    <source>
        <dbReference type="EMBL" id="GMR40766.1"/>
    </source>
</evidence>
<protein>
    <submittedName>
        <fullName evidence="3">Uncharacterized protein</fullName>
    </submittedName>
</protein>
<keyword evidence="1" id="KW-0812">Transmembrane</keyword>
<evidence type="ECO:0000313" key="3">
    <source>
        <dbReference type="EMBL" id="GMR40767.1"/>
    </source>
</evidence>
<reference evidence="4" key="1">
    <citation type="submission" date="2022-10" db="EMBL/GenBank/DDBJ databases">
        <title>Genome assembly of Pristionchus species.</title>
        <authorList>
            <person name="Yoshida K."/>
            <person name="Sommer R.J."/>
        </authorList>
    </citation>
    <scope>NUCLEOTIDE SEQUENCE [LARGE SCALE GENOMIC DNA]</scope>
    <source>
        <strain evidence="4">RS5460</strain>
    </source>
</reference>
<evidence type="ECO:0000313" key="4">
    <source>
        <dbReference type="Proteomes" id="UP001328107"/>
    </source>
</evidence>
<dbReference type="EMBL" id="BTRK01000003">
    <property type="protein sequence ID" value="GMR40766.1"/>
    <property type="molecule type" value="Genomic_DNA"/>
</dbReference>
<dbReference type="Proteomes" id="UP001328107">
    <property type="component" value="Unassembled WGS sequence"/>
</dbReference>
<dbReference type="AlphaFoldDB" id="A0AAN4ZM46"/>